<feature type="compositionally biased region" description="Polar residues" evidence="1">
    <location>
        <begin position="1"/>
        <end position="14"/>
    </location>
</feature>
<feature type="region of interest" description="Disordered" evidence="1">
    <location>
        <begin position="246"/>
        <end position="285"/>
    </location>
</feature>
<keyword evidence="3" id="KW-1185">Reference proteome</keyword>
<evidence type="ECO:0000313" key="3">
    <source>
        <dbReference type="Proteomes" id="UP001140560"/>
    </source>
</evidence>
<sequence>MAALSEQFTRTSVNLPVGNPHHEDRRMSLSRKDQSELNLTTMASMEVSHFNTHSIHSSFSESFGDSSSEDFTMPTPTLMESAIECDAFIALRELGMLVARRRGLKADCFIESLMMLFSNAAEADAHPEDAEDQVLQQTSMRYSLGDTEEPCHPEASTSRRNRRKIQSQSQLSSNQRRHRHFSFEPGDDQVQGLEEEFMLHKAWDSGSSDAETRTSTRLRNSTPHSHLSNSQSLPQVLLIDLQKPSKIPSPMQTLGRIRRESSVSSLQSGSARPSDDRRNSRSSVATAFRASSNVSLRTISNSRSSSMHNLPKADFSLLAKDSPRNLRFNSATALAAARAADKSSVCRGNSAGSSAGSPIASCSNIKYTT</sequence>
<evidence type="ECO:0000256" key="1">
    <source>
        <dbReference type="SAM" id="MobiDB-lite"/>
    </source>
</evidence>
<dbReference type="OrthoDB" id="5430717at2759"/>
<dbReference type="Proteomes" id="UP001140560">
    <property type="component" value="Unassembled WGS sequence"/>
</dbReference>
<gene>
    <name evidence="2" type="ORF">N0V83_008367</name>
</gene>
<feature type="region of interest" description="Disordered" evidence="1">
    <location>
        <begin position="1"/>
        <end position="30"/>
    </location>
</feature>
<feature type="compositionally biased region" description="Polar residues" evidence="1">
    <location>
        <begin position="205"/>
        <end position="231"/>
    </location>
</feature>
<name>A0A9W8Y3E3_9PLEO</name>
<comment type="caution">
    <text evidence="2">The sequence shown here is derived from an EMBL/GenBank/DDBJ whole genome shotgun (WGS) entry which is preliminary data.</text>
</comment>
<feature type="region of interest" description="Disordered" evidence="1">
    <location>
        <begin position="142"/>
        <end position="186"/>
    </location>
</feature>
<feature type="compositionally biased region" description="Basic and acidic residues" evidence="1">
    <location>
        <begin position="20"/>
        <end position="30"/>
    </location>
</feature>
<protein>
    <submittedName>
        <fullName evidence="2">Uncharacterized protein</fullName>
    </submittedName>
</protein>
<proteinExistence type="predicted"/>
<feature type="region of interest" description="Disordered" evidence="1">
    <location>
        <begin position="202"/>
        <end position="231"/>
    </location>
</feature>
<dbReference type="EMBL" id="JAPEUY010000015">
    <property type="protein sequence ID" value="KAJ4365747.1"/>
    <property type="molecule type" value="Genomic_DNA"/>
</dbReference>
<organism evidence="2 3">
    <name type="scientific">Neocucurbitaria cava</name>
    <dbReference type="NCBI Taxonomy" id="798079"/>
    <lineage>
        <taxon>Eukaryota</taxon>
        <taxon>Fungi</taxon>
        <taxon>Dikarya</taxon>
        <taxon>Ascomycota</taxon>
        <taxon>Pezizomycotina</taxon>
        <taxon>Dothideomycetes</taxon>
        <taxon>Pleosporomycetidae</taxon>
        <taxon>Pleosporales</taxon>
        <taxon>Pleosporineae</taxon>
        <taxon>Cucurbitariaceae</taxon>
        <taxon>Neocucurbitaria</taxon>
    </lineage>
</organism>
<dbReference type="AlphaFoldDB" id="A0A9W8Y3E3"/>
<reference evidence="2" key="1">
    <citation type="submission" date="2022-10" db="EMBL/GenBank/DDBJ databases">
        <title>Tapping the CABI collections for fungal endophytes: first genome assemblies for Collariella, Neodidymelliopsis, Ascochyta clinopodiicola, Didymella pomorum, Didymosphaeria variabile, Neocosmospora piperis and Neocucurbitaria cava.</title>
        <authorList>
            <person name="Hill R."/>
        </authorList>
    </citation>
    <scope>NUCLEOTIDE SEQUENCE</scope>
    <source>
        <strain evidence="2">IMI 356814</strain>
    </source>
</reference>
<accession>A0A9W8Y3E3</accession>
<evidence type="ECO:0000313" key="2">
    <source>
        <dbReference type="EMBL" id="KAJ4365747.1"/>
    </source>
</evidence>